<gene>
    <name evidence="4" type="ORF">GGR88_001868</name>
</gene>
<dbReference type="InterPro" id="IPR013425">
    <property type="entry name" value="Autotrns_rpt"/>
</dbReference>
<accession>A0ABX0XLZ6</accession>
<dbReference type="PROSITE" id="PS51208">
    <property type="entry name" value="AUTOTRANSPORTER"/>
    <property type="match status" value="1"/>
</dbReference>
<keyword evidence="1 2" id="KW-0732">Signal</keyword>
<dbReference type="SUPFAM" id="SSF51126">
    <property type="entry name" value="Pectin lyase-like"/>
    <property type="match status" value="2"/>
</dbReference>
<sequence length="1638" mass="166856">MGQGIVAGIARARSVRARMLLGGASAVAMLAAGLAASPATAQQVTPGSAQCPVVDGVVTCSGDIRSGFNSGFNDSLRRFVFRDLTQPIQPPNRANGITINSSRPDVELDSSVRVDINKTLRESGYVSALYLGGGANTVLNNGSLTARGFGDTVGIYVNGRSRVGQPLAIVNNGTIDLRTTAGDSGTTNYLNYGILAEQAESLTIRNAGLIDVAGVRGSAGIRVTDNDLGTSIPSVLIENTGTIRRADLDFAWNASIRDENPDAIAIVLPFFNDVTIRNSGRIEGGEILVQRIDRSGTATTANGRISIDNSGDLINSRILVEDANELNRRRVQNYDIQITNTGTIENGGINFLHTFRAEGSDLNVRILNDGNITNRPSTGLFGPAGSTQQAIFVNTEASSISDPRENVEVINRGNITIFPTAQGTSNISSAVDLRVLGNLSLLNEGSINSGSNPAVLAAAFGQNSLVKVLNRGSIDTNGGDSAFYGLQASSRAGTVDLSNSGTISIASTRAKPRMFDGDVDGTRYTFYYGPSGRAGLSALSQVDIALQSDGDITVAGADSAGIYFKSISYSEANYQDFLSRGNLPAGYSRDADLGSIVSVNVTRNITASGNASFGIFGVLGLSQDRPNFARGEFAVDNDGTSSVIAVAPGVTITGGSGMGSGIYIMGAGKMTLNNQGSIASAGSAGTGGVLIGDTLFSGDATTPGEFFVAPNLRLHLVDSVNTGSIISTGGYGVRVANGGLLNFRNDGLIRGGEGSIGASHTSQIVNGGSGILDGRIALNGAGSVLTNHGAIQVSSPGFVSHTINGDYTQSASGLLSLRSGAGGRDTFNVTGDMVFDGQLRLALGAPSSSALINVGGNLTLGGTLSVTDAGGFGDGVYRIFNYGGTLTDNGMTLGPLPAGANGNIQTVFAGQVNLVVGRGLQFWDGGNTTANLAVDGGSGVWNNTTTNWTRSEGDVNEAWQGRGAVFQGTAGTVTIAPEGVSASGLQFAVNGYTLTGGVLTLATPASVRVGDGSAAGASMSATIASVIAGTSGLDKTDFGTLILSGTNTYTGGTTVSSGVLQVSRDANLGAASGGVTLNGGTLRFSAEGSSARNFTAGALGGTLENGNALLLSGVIDGAGAFRKIGAGNLILTGDSSGFGGTFNLTAGAMRLDGQLGGTLNVASGTRLSGAGTLRNAVISGTVNPGTGNGIGTLNASGNVTFAAGSTYEVDVTVDGRADRLNVTGTATLQGGNVSALFQGTNNDACGASITSTILTAQGGISGTFAGVSTNYAFLTPTLSYDANNVRLTLARNAATFTERGVTANQQSSAAAAERLGCGNAVYNAIIPLEVDTARYAFDQLSGEAHASARSGLLDDSRFFRDAMLAPGERRGAWGNVYGSWGRMDGDGNAAQVKRDGTGLFAGVDVPLGETFSAGIGGGYSRSDYAVADRVSSAEVESWHLGARVGVQAGGFDLSAGAAMAWHSFDMERAIVFPGFSETASSRYDGETRQAFGRVGYAMRLSDATAVEPFAEVAWVEVKTDAFAETGGAAALSGRAETDDAVFTTLGARGSTQVGGLSLSGRLGWRHAFDLDPARSRVSFAGGDAFTVTGAPIAEDALVVDAGAEFTFGRGARLSVGYSGQMGDGVRDHGARAMLRVPF</sequence>
<dbReference type="NCBIfam" id="TIGR01414">
    <property type="entry name" value="autotrans_barl"/>
    <property type="match status" value="1"/>
</dbReference>
<evidence type="ECO:0000313" key="5">
    <source>
        <dbReference type="Proteomes" id="UP000734218"/>
    </source>
</evidence>
<evidence type="ECO:0000256" key="2">
    <source>
        <dbReference type="SAM" id="SignalP"/>
    </source>
</evidence>
<dbReference type="InterPro" id="IPR005546">
    <property type="entry name" value="Autotransporte_beta"/>
</dbReference>
<dbReference type="NCBIfam" id="TIGR02601">
    <property type="entry name" value="autotrns_rpt"/>
    <property type="match status" value="2"/>
</dbReference>
<dbReference type="SUPFAM" id="SSF103515">
    <property type="entry name" value="Autotransporter"/>
    <property type="match status" value="1"/>
</dbReference>
<reference evidence="4 5" key="1">
    <citation type="submission" date="2020-03" db="EMBL/GenBank/DDBJ databases">
        <title>Genomic Encyclopedia of Type Strains, Phase IV (KMG-IV): sequencing the most valuable type-strain genomes for metagenomic binning, comparative biology and taxonomic classification.</title>
        <authorList>
            <person name="Goeker M."/>
        </authorList>
    </citation>
    <scope>NUCLEOTIDE SEQUENCE [LARGE SCALE GENOMIC DNA]</scope>
    <source>
        <strain evidence="4 5">DSM 27651</strain>
    </source>
</reference>
<feature type="signal peptide" evidence="2">
    <location>
        <begin position="1"/>
        <end position="41"/>
    </location>
</feature>
<dbReference type="InterPro" id="IPR036709">
    <property type="entry name" value="Autotransporte_beta_dom_sf"/>
</dbReference>
<dbReference type="Proteomes" id="UP000734218">
    <property type="component" value="Unassembled WGS sequence"/>
</dbReference>
<keyword evidence="5" id="KW-1185">Reference proteome</keyword>
<name>A0ABX0XLZ6_9SPHN</name>
<evidence type="ECO:0000259" key="3">
    <source>
        <dbReference type="PROSITE" id="PS51208"/>
    </source>
</evidence>
<dbReference type="EMBL" id="JAATJE010000001">
    <property type="protein sequence ID" value="NJC34394.1"/>
    <property type="molecule type" value="Genomic_DNA"/>
</dbReference>
<feature type="domain" description="Autotransporter" evidence="3">
    <location>
        <begin position="1365"/>
        <end position="1638"/>
    </location>
</feature>
<dbReference type="Pfam" id="PF03797">
    <property type="entry name" value="Autotransporter"/>
    <property type="match status" value="1"/>
</dbReference>
<dbReference type="Gene3D" id="2.40.128.130">
    <property type="entry name" value="Autotransporter beta-domain"/>
    <property type="match status" value="1"/>
</dbReference>
<protein>
    <submittedName>
        <fullName evidence="4">Outer membrane autotransporter protein</fullName>
    </submittedName>
</protein>
<evidence type="ECO:0000256" key="1">
    <source>
        <dbReference type="ARBA" id="ARBA00022729"/>
    </source>
</evidence>
<organism evidence="4 5">
    <name type="scientific">Sphingomonas jejuensis</name>
    <dbReference type="NCBI Taxonomy" id="904715"/>
    <lineage>
        <taxon>Bacteria</taxon>
        <taxon>Pseudomonadati</taxon>
        <taxon>Pseudomonadota</taxon>
        <taxon>Alphaproteobacteria</taxon>
        <taxon>Sphingomonadales</taxon>
        <taxon>Sphingomonadaceae</taxon>
        <taxon>Sphingomonas</taxon>
    </lineage>
</organism>
<dbReference type="InterPro" id="IPR006315">
    <property type="entry name" value="OM_autotransptr_brl_dom"/>
</dbReference>
<feature type="chain" id="PRO_5045775041" evidence="2">
    <location>
        <begin position="42"/>
        <end position="1638"/>
    </location>
</feature>
<dbReference type="RefSeq" id="WP_167954236.1">
    <property type="nucleotide sequence ID" value="NZ_JAATJE010000001.1"/>
</dbReference>
<evidence type="ECO:0000313" key="4">
    <source>
        <dbReference type="EMBL" id="NJC34394.1"/>
    </source>
</evidence>
<proteinExistence type="predicted"/>
<dbReference type="Pfam" id="PF12951">
    <property type="entry name" value="PATR"/>
    <property type="match status" value="2"/>
</dbReference>
<comment type="caution">
    <text evidence="4">The sequence shown here is derived from an EMBL/GenBank/DDBJ whole genome shotgun (WGS) entry which is preliminary data.</text>
</comment>
<dbReference type="InterPro" id="IPR011050">
    <property type="entry name" value="Pectin_lyase_fold/virulence"/>
</dbReference>
<dbReference type="SMART" id="SM00869">
    <property type="entry name" value="Autotransporter"/>
    <property type="match status" value="1"/>
</dbReference>